<organism evidence="1 2">
    <name type="scientific">Microbacterium telephonicum</name>
    <dbReference type="NCBI Taxonomy" id="1714841"/>
    <lineage>
        <taxon>Bacteria</taxon>
        <taxon>Bacillati</taxon>
        <taxon>Actinomycetota</taxon>
        <taxon>Actinomycetes</taxon>
        <taxon>Micrococcales</taxon>
        <taxon>Microbacteriaceae</taxon>
        <taxon>Microbacterium</taxon>
    </lineage>
</organism>
<name>A0A498C911_9MICO</name>
<sequence length="104" mass="11786">MGTSRRYAASVDRDMDKRILGRIAHSGPLQTLTAEELQLDRTPVTIDPQPSKVRAWVRFGPASAEVDAEACRWTDRAVAIRFLVEDQEQRCWVWRGAVRDFATG</sequence>
<protein>
    <submittedName>
        <fullName evidence="1">Uncharacterized protein</fullName>
    </submittedName>
</protein>
<dbReference type="OrthoDB" id="4943146at2"/>
<proteinExistence type="predicted"/>
<dbReference type="AlphaFoldDB" id="A0A498C911"/>
<gene>
    <name evidence="1" type="ORF">C7474_0459</name>
</gene>
<reference evidence="1 2" key="1">
    <citation type="journal article" date="2015" name="Stand. Genomic Sci.">
        <title>Genomic Encyclopedia of Bacterial and Archaeal Type Strains, Phase III: the genomes of soil and plant-associated and newly described type strains.</title>
        <authorList>
            <person name="Whitman W.B."/>
            <person name="Woyke T."/>
            <person name="Klenk H.P."/>
            <person name="Zhou Y."/>
            <person name="Lilburn T.G."/>
            <person name="Beck B.J."/>
            <person name="De Vos P."/>
            <person name="Vandamme P."/>
            <person name="Eisen J.A."/>
            <person name="Garrity G."/>
            <person name="Hugenholtz P."/>
            <person name="Kyrpides N.C."/>
        </authorList>
    </citation>
    <scope>NUCLEOTIDE SEQUENCE [LARGE SCALE GENOMIC DNA]</scope>
    <source>
        <strain evidence="1 2">S2T63</strain>
    </source>
</reference>
<evidence type="ECO:0000313" key="2">
    <source>
        <dbReference type="Proteomes" id="UP000273158"/>
    </source>
</evidence>
<accession>A0A498C911</accession>
<dbReference type="Proteomes" id="UP000273158">
    <property type="component" value="Unassembled WGS sequence"/>
</dbReference>
<dbReference type="EMBL" id="RCDB01000001">
    <property type="protein sequence ID" value="RLK52514.1"/>
    <property type="molecule type" value="Genomic_DNA"/>
</dbReference>
<keyword evidence="2" id="KW-1185">Reference proteome</keyword>
<evidence type="ECO:0000313" key="1">
    <source>
        <dbReference type="EMBL" id="RLK52514.1"/>
    </source>
</evidence>
<comment type="caution">
    <text evidence="1">The sequence shown here is derived from an EMBL/GenBank/DDBJ whole genome shotgun (WGS) entry which is preliminary data.</text>
</comment>